<keyword evidence="6" id="KW-1133">Transmembrane helix</keyword>
<dbReference type="Gene3D" id="3.30.420.150">
    <property type="entry name" value="Exopolyphosphatase. Domain 2"/>
    <property type="match status" value="1"/>
</dbReference>
<organism evidence="7 8">
    <name type="scientific">Lithospermum erythrorhizon</name>
    <name type="common">Purple gromwell</name>
    <name type="synonym">Lithospermum officinale var. erythrorhizon</name>
    <dbReference type="NCBI Taxonomy" id="34254"/>
    <lineage>
        <taxon>Eukaryota</taxon>
        <taxon>Viridiplantae</taxon>
        <taxon>Streptophyta</taxon>
        <taxon>Embryophyta</taxon>
        <taxon>Tracheophyta</taxon>
        <taxon>Spermatophyta</taxon>
        <taxon>Magnoliopsida</taxon>
        <taxon>eudicotyledons</taxon>
        <taxon>Gunneridae</taxon>
        <taxon>Pentapetalae</taxon>
        <taxon>asterids</taxon>
        <taxon>lamiids</taxon>
        <taxon>Boraginales</taxon>
        <taxon>Boraginaceae</taxon>
        <taxon>Boraginoideae</taxon>
        <taxon>Lithospermeae</taxon>
        <taxon>Lithospermum</taxon>
    </lineage>
</organism>
<evidence type="ECO:0000256" key="2">
    <source>
        <dbReference type="ARBA" id="ARBA00022801"/>
    </source>
</evidence>
<dbReference type="GO" id="GO:0016020">
    <property type="term" value="C:membrane"/>
    <property type="evidence" value="ECO:0007669"/>
    <property type="project" value="TreeGrafter"/>
</dbReference>
<evidence type="ECO:0000256" key="3">
    <source>
        <dbReference type="PIRSR" id="PIRSR600407-1"/>
    </source>
</evidence>
<dbReference type="Pfam" id="PF01150">
    <property type="entry name" value="GDA1_CD39"/>
    <property type="match status" value="1"/>
</dbReference>
<keyword evidence="2" id="KW-0378">Hydrolase</keyword>
<dbReference type="GO" id="GO:0017110">
    <property type="term" value="F:nucleoside diphosphate phosphatase activity"/>
    <property type="evidence" value="ECO:0007669"/>
    <property type="project" value="TreeGrafter"/>
</dbReference>
<evidence type="ECO:0000313" key="7">
    <source>
        <dbReference type="EMBL" id="GAA0138870.1"/>
    </source>
</evidence>
<evidence type="ECO:0000256" key="5">
    <source>
        <dbReference type="SAM" id="MobiDB-lite"/>
    </source>
</evidence>
<reference evidence="7 8" key="1">
    <citation type="submission" date="2024-01" db="EMBL/GenBank/DDBJ databases">
        <title>The complete chloroplast genome sequence of Lithospermum erythrorhizon: insights into the phylogenetic relationship among Boraginaceae species and the maternal lineages of purple gromwells.</title>
        <authorList>
            <person name="Okada T."/>
            <person name="Watanabe K."/>
        </authorList>
    </citation>
    <scope>NUCLEOTIDE SEQUENCE [LARGE SCALE GENOMIC DNA]</scope>
</reference>
<dbReference type="AlphaFoldDB" id="A0AAV3NHR1"/>
<dbReference type="PANTHER" id="PTHR11782">
    <property type="entry name" value="ADENOSINE/GUANOSINE DIPHOSPHATASE"/>
    <property type="match status" value="1"/>
</dbReference>
<accession>A0AAV3NHR1</accession>
<feature type="transmembrane region" description="Helical" evidence="6">
    <location>
        <begin position="513"/>
        <end position="531"/>
    </location>
</feature>
<evidence type="ECO:0000256" key="4">
    <source>
        <dbReference type="PIRSR" id="PIRSR600407-2"/>
    </source>
</evidence>
<dbReference type="Gene3D" id="3.30.420.40">
    <property type="match status" value="1"/>
</dbReference>
<evidence type="ECO:0000256" key="1">
    <source>
        <dbReference type="ARBA" id="ARBA00009283"/>
    </source>
</evidence>
<keyword evidence="8" id="KW-1185">Reference proteome</keyword>
<keyword evidence="4" id="KW-0067">ATP-binding</keyword>
<name>A0AAV3NHR1_LITER</name>
<comment type="similarity">
    <text evidence="1">Belongs to the GDA1/CD39 NTPase family.</text>
</comment>
<dbReference type="InterPro" id="IPR000407">
    <property type="entry name" value="GDA1_CD39_NTPase"/>
</dbReference>
<dbReference type="GO" id="GO:0005524">
    <property type="term" value="F:ATP binding"/>
    <property type="evidence" value="ECO:0007669"/>
    <property type="project" value="UniProtKB-KW"/>
</dbReference>
<keyword evidence="6" id="KW-0812">Transmembrane</keyword>
<gene>
    <name evidence="7" type="ORF">LIER_00530</name>
</gene>
<dbReference type="GO" id="GO:0009134">
    <property type="term" value="P:nucleoside diphosphate catabolic process"/>
    <property type="evidence" value="ECO:0007669"/>
    <property type="project" value="TreeGrafter"/>
</dbReference>
<comment type="caution">
    <text evidence="7">The sequence shown here is derived from an EMBL/GenBank/DDBJ whole genome shotgun (WGS) entry which is preliminary data.</text>
</comment>
<keyword evidence="4" id="KW-0547">Nucleotide-binding</keyword>
<keyword evidence="6" id="KW-0472">Membrane</keyword>
<dbReference type="Proteomes" id="UP001454036">
    <property type="component" value="Unassembled WGS sequence"/>
</dbReference>
<feature type="region of interest" description="Disordered" evidence="5">
    <location>
        <begin position="544"/>
        <end position="563"/>
    </location>
</feature>
<dbReference type="EMBL" id="BAABME010000041">
    <property type="protein sequence ID" value="GAA0138870.1"/>
    <property type="molecule type" value="Genomic_DNA"/>
</dbReference>
<feature type="active site" description="Proton acceptor" evidence="3">
    <location>
        <position position="201"/>
    </location>
</feature>
<sequence length="563" mass="62475">MEPKTPSKSKNQAMLRVKNYRVLTISIALMIILLLLVGGYLIYDPNGVQYVSRRGSRCYYTVVVDCGSTGTRVNVYEWLMEDGSKSSKRNLPVLMHMYPDNVRKSESCRYRCMQTEPGLHKFVGNATGVRGSVEPLIHWAEQWVPVGRRSDTPIFVLATAGMRRLVEDDARRILQDVEGIVKQHGFMHRKSWIRVLSGREEAYYGWVALNYKMGVLGSSSRKSTLGLLDLGGSSLQLVAETDGPSEGEHILESQVGASKHHLLAYSLPAFGLNKAFDRTVVMLSHSQALAENADNAFEVRHPCLGSGFSRNYTCNDCFGTHSTTSKNSKNDLSSIFLLGNPDWDICKALVRAAAINASNLELSHGGQNSSCNGLSSYRGNKLLILTKASRSVSRYHALSAFFAVYSMFNLGPSANVTSMWERGQRLCSAAWVNKTIPHGGLYCFRAAYITSLIEDVLCLSSYSEILFGPGDISWTLGAALVEGDYLWIDYTNTRTNWRLLPLNFKEMMMSSPFIIFVLLCCLLVIVYYSQVMLPMPGTRRKGVIGTAGRSSSLPSFLGPKHQP</sequence>
<evidence type="ECO:0000313" key="8">
    <source>
        <dbReference type="Proteomes" id="UP001454036"/>
    </source>
</evidence>
<proteinExistence type="inferred from homology"/>
<protein>
    <submittedName>
        <fullName evidence="7">Nucleotide phosphatase</fullName>
    </submittedName>
</protein>
<feature type="transmembrane region" description="Helical" evidence="6">
    <location>
        <begin position="20"/>
        <end position="43"/>
    </location>
</feature>
<feature type="binding site" evidence="4">
    <location>
        <begin position="232"/>
        <end position="236"/>
    </location>
    <ligand>
        <name>ATP</name>
        <dbReference type="ChEBI" id="CHEBI:30616"/>
    </ligand>
</feature>
<evidence type="ECO:0000256" key="6">
    <source>
        <dbReference type="SAM" id="Phobius"/>
    </source>
</evidence>
<dbReference type="PANTHER" id="PTHR11782:SF92">
    <property type="entry name" value="APYRASE 7"/>
    <property type="match status" value="1"/>
</dbReference>